<sequence length="426" mass="49184">MIKLPKEVNKILRTIESAGFEAYVVGGSLRDTLLAKEPEDWDIATSAPMDKILELFPDAHVIGEKFGVVRIREGNITADTAAFRIDGQYSDFRRPDGVIFTANIEEDLSRRDFTINAMAGHPEGGILDLFQGREDLKLRLVRAVGDPAVRFEEDPLRMLRGIRFAAQLDFDLDRNTFEAMKGKASLLSKVSTERIREEFLKIITAKNSSKGLKMCMASGLLPEILGEECFRNAGKSELRALTELAENIDRAKIDTEYRIGLVYLCFEKDRALKAIEKMKFDKETEKMLRNALCHLEDLSFINNRIELKQFICKMGLEQYEYLENLSKQQRKVYDFNEYKIRNRMIIFEDIMKFKEPIFIEDLAVTGRDLIEMGMKEGEEIGKMLRMLLDVVHKNPSVNNQKDLLRKAKEFNRNPISAWLRGVRWYK</sequence>
<evidence type="ECO:0000313" key="14">
    <source>
        <dbReference type="Proteomes" id="UP000675664"/>
    </source>
</evidence>
<evidence type="ECO:0000256" key="7">
    <source>
        <dbReference type="ARBA" id="ARBA00022842"/>
    </source>
</evidence>
<dbReference type="PANTHER" id="PTHR46173:SF1">
    <property type="entry name" value="CCA TRNA NUCLEOTIDYLTRANSFERASE 1, MITOCHONDRIAL"/>
    <property type="match status" value="1"/>
</dbReference>
<evidence type="ECO:0000259" key="10">
    <source>
        <dbReference type="Pfam" id="PF01743"/>
    </source>
</evidence>
<dbReference type="AlphaFoldDB" id="A0A8J7W2G8"/>
<proteinExistence type="inferred from homology"/>
<dbReference type="PANTHER" id="PTHR46173">
    <property type="entry name" value="CCA TRNA NUCLEOTIDYLTRANSFERASE 1, MITOCHONDRIAL"/>
    <property type="match status" value="1"/>
</dbReference>
<organism evidence="13 14">
    <name type="scientific">Sinanaerobacter chloroacetimidivorans</name>
    <dbReference type="NCBI Taxonomy" id="2818044"/>
    <lineage>
        <taxon>Bacteria</taxon>
        <taxon>Bacillati</taxon>
        <taxon>Bacillota</taxon>
        <taxon>Clostridia</taxon>
        <taxon>Peptostreptococcales</taxon>
        <taxon>Anaerovoracaceae</taxon>
        <taxon>Sinanaerobacter</taxon>
    </lineage>
</organism>
<reference evidence="13" key="1">
    <citation type="submission" date="2021-04" db="EMBL/GenBank/DDBJ databases">
        <title>Sinoanaerobacter chloroacetimidivorans sp. nov., an obligate anaerobic bacterium isolated from anaerobic sludge.</title>
        <authorList>
            <person name="Bao Y."/>
        </authorList>
    </citation>
    <scope>NUCLEOTIDE SEQUENCE</scope>
    <source>
        <strain evidence="13">BAD-6</strain>
    </source>
</reference>
<dbReference type="Pfam" id="PF13735">
    <property type="entry name" value="tRNA_NucTran2_2"/>
    <property type="match status" value="1"/>
</dbReference>
<dbReference type="NCBIfam" id="NF009814">
    <property type="entry name" value="PRK13299.1"/>
    <property type="match status" value="1"/>
</dbReference>
<dbReference type="EC" id="2.7.7.72" evidence="13"/>
<dbReference type="CDD" id="cd05398">
    <property type="entry name" value="NT_ClassII-CCAase"/>
    <property type="match status" value="1"/>
</dbReference>
<evidence type="ECO:0000256" key="3">
    <source>
        <dbReference type="ARBA" id="ARBA00022694"/>
    </source>
</evidence>
<dbReference type="Gene3D" id="1.10.3090.10">
    <property type="entry name" value="cca-adding enzyme, domain 2"/>
    <property type="match status" value="1"/>
</dbReference>
<evidence type="ECO:0000259" key="11">
    <source>
        <dbReference type="Pfam" id="PF12627"/>
    </source>
</evidence>
<evidence type="ECO:0000256" key="1">
    <source>
        <dbReference type="ARBA" id="ARBA00001946"/>
    </source>
</evidence>
<dbReference type="InterPro" id="IPR002646">
    <property type="entry name" value="PolA_pol_head_dom"/>
</dbReference>
<dbReference type="Gene3D" id="1.10.246.80">
    <property type="match status" value="1"/>
</dbReference>
<feature type="domain" description="tRNA nucleotidyltransferase/poly(A) polymerase RNA and SrmB- binding" evidence="11">
    <location>
        <begin position="169"/>
        <end position="225"/>
    </location>
</feature>
<evidence type="ECO:0000259" key="12">
    <source>
        <dbReference type="Pfam" id="PF13735"/>
    </source>
</evidence>
<evidence type="ECO:0000313" key="13">
    <source>
        <dbReference type="EMBL" id="MBR0598183.1"/>
    </source>
</evidence>
<dbReference type="GO" id="GO:0008033">
    <property type="term" value="P:tRNA processing"/>
    <property type="evidence" value="ECO:0007669"/>
    <property type="project" value="UniProtKB-KW"/>
</dbReference>
<gene>
    <name evidence="13" type="ORF">KCX82_09885</name>
</gene>
<name>A0A8J7W2G8_9FIRM</name>
<accession>A0A8J7W2G8</accession>
<keyword evidence="2 9" id="KW-0808">Transferase</keyword>
<feature type="domain" description="CCA-adding enzyme C-terminal" evidence="12">
    <location>
        <begin position="263"/>
        <end position="404"/>
    </location>
</feature>
<dbReference type="EMBL" id="JAGSND010000005">
    <property type="protein sequence ID" value="MBR0598183.1"/>
    <property type="molecule type" value="Genomic_DNA"/>
</dbReference>
<comment type="similarity">
    <text evidence="9">Belongs to the tRNA nucleotidyltransferase/poly(A) polymerase family.</text>
</comment>
<dbReference type="SUPFAM" id="SSF81301">
    <property type="entry name" value="Nucleotidyltransferase"/>
    <property type="match status" value="1"/>
</dbReference>
<evidence type="ECO:0000256" key="6">
    <source>
        <dbReference type="ARBA" id="ARBA00022741"/>
    </source>
</evidence>
<dbReference type="InterPro" id="IPR032810">
    <property type="entry name" value="CCA-adding_enz_C"/>
</dbReference>
<keyword evidence="3" id="KW-0819">tRNA processing</keyword>
<feature type="domain" description="Poly A polymerase head" evidence="10">
    <location>
        <begin position="22"/>
        <end position="142"/>
    </location>
</feature>
<evidence type="ECO:0000256" key="5">
    <source>
        <dbReference type="ARBA" id="ARBA00022723"/>
    </source>
</evidence>
<keyword evidence="4 13" id="KW-0548">Nucleotidyltransferase</keyword>
<dbReference type="Gene3D" id="3.30.460.10">
    <property type="entry name" value="Beta Polymerase, domain 2"/>
    <property type="match status" value="1"/>
</dbReference>
<comment type="caution">
    <text evidence="13">The sequence shown here is derived from an EMBL/GenBank/DDBJ whole genome shotgun (WGS) entry which is preliminary data.</text>
</comment>
<reference evidence="13" key="2">
    <citation type="submission" date="2021-04" db="EMBL/GenBank/DDBJ databases">
        <authorList>
            <person name="Liu J."/>
        </authorList>
    </citation>
    <scope>NUCLEOTIDE SEQUENCE</scope>
    <source>
        <strain evidence="13">BAD-6</strain>
    </source>
</reference>
<comment type="cofactor">
    <cofactor evidence="1">
        <name>Mg(2+)</name>
        <dbReference type="ChEBI" id="CHEBI:18420"/>
    </cofactor>
</comment>
<dbReference type="GO" id="GO:0000049">
    <property type="term" value="F:tRNA binding"/>
    <property type="evidence" value="ECO:0007669"/>
    <property type="project" value="TreeGrafter"/>
</dbReference>
<dbReference type="RefSeq" id="WP_227018306.1">
    <property type="nucleotide sequence ID" value="NZ_JAGSND010000005.1"/>
</dbReference>
<evidence type="ECO:0000256" key="4">
    <source>
        <dbReference type="ARBA" id="ARBA00022695"/>
    </source>
</evidence>
<evidence type="ECO:0000256" key="2">
    <source>
        <dbReference type="ARBA" id="ARBA00022679"/>
    </source>
</evidence>
<dbReference type="Pfam" id="PF12627">
    <property type="entry name" value="PolyA_pol_RNAbd"/>
    <property type="match status" value="1"/>
</dbReference>
<protein>
    <submittedName>
        <fullName evidence="13">CCA tRNA nucleotidyltransferase</fullName>
        <ecNumber evidence="13">2.7.7.72</ecNumber>
    </submittedName>
</protein>
<dbReference type="Pfam" id="PF01743">
    <property type="entry name" value="PolyA_pol"/>
    <property type="match status" value="1"/>
</dbReference>
<dbReference type="SUPFAM" id="SSF81891">
    <property type="entry name" value="Poly A polymerase C-terminal region-like"/>
    <property type="match status" value="1"/>
</dbReference>
<dbReference type="GO" id="GO:0004810">
    <property type="term" value="F:CCA tRNA nucleotidyltransferase activity"/>
    <property type="evidence" value="ECO:0007669"/>
    <property type="project" value="UniProtKB-EC"/>
</dbReference>
<keyword evidence="14" id="KW-1185">Reference proteome</keyword>
<dbReference type="InterPro" id="IPR050264">
    <property type="entry name" value="Bact_CCA-adding_enz_type3_sf"/>
</dbReference>
<keyword evidence="7" id="KW-0460">Magnesium</keyword>
<evidence type="ECO:0000256" key="9">
    <source>
        <dbReference type="RuleBase" id="RU003953"/>
    </source>
</evidence>
<keyword evidence="5" id="KW-0479">Metal-binding</keyword>
<dbReference type="InterPro" id="IPR043519">
    <property type="entry name" value="NT_sf"/>
</dbReference>
<dbReference type="GO" id="GO:0000166">
    <property type="term" value="F:nucleotide binding"/>
    <property type="evidence" value="ECO:0007669"/>
    <property type="project" value="UniProtKB-KW"/>
</dbReference>
<dbReference type="InterPro" id="IPR032828">
    <property type="entry name" value="PolyA_RNA-bd"/>
</dbReference>
<dbReference type="GO" id="GO:0046872">
    <property type="term" value="F:metal ion binding"/>
    <property type="evidence" value="ECO:0007669"/>
    <property type="project" value="UniProtKB-KW"/>
</dbReference>
<dbReference type="Proteomes" id="UP000675664">
    <property type="component" value="Unassembled WGS sequence"/>
</dbReference>
<evidence type="ECO:0000256" key="8">
    <source>
        <dbReference type="ARBA" id="ARBA00022884"/>
    </source>
</evidence>
<keyword evidence="8 9" id="KW-0694">RNA-binding</keyword>
<keyword evidence="6" id="KW-0547">Nucleotide-binding</keyword>